<dbReference type="EnsemblMetazoa" id="ENSAATROPT008443">
    <property type="protein sequence ID" value="ENSAATROPP007601"/>
    <property type="gene ID" value="ENSAATROPG006884"/>
</dbReference>
<dbReference type="Proteomes" id="UP000075880">
    <property type="component" value="Unassembled WGS sequence"/>
</dbReference>
<sequence length="213" mass="23737">MVLGRSAGIVLARVPVLARRAEHPVRDSERIVELVVQNAEVRVHDRQIDHAQLSVDWRYRGIGDAVSGHRDVLVVGDGCVNFRHLDALDARPVRDPACQLQQADVVVVDGRVVPGMFHYADHIIVVITPGDIRVVCPETDLEQTCRYEVPARQGQAVRRRQDPNRSDDRPTAEVFELEQQHGLIRGLGDGDDFTTDNVVDVVFIGARLKYAEG</sequence>
<name>A0AAG5D8Y2_ANOAO</name>
<organism evidence="1 2">
    <name type="scientific">Anopheles atroparvus</name>
    <name type="common">European mosquito</name>
    <dbReference type="NCBI Taxonomy" id="41427"/>
    <lineage>
        <taxon>Eukaryota</taxon>
        <taxon>Metazoa</taxon>
        <taxon>Ecdysozoa</taxon>
        <taxon>Arthropoda</taxon>
        <taxon>Hexapoda</taxon>
        <taxon>Insecta</taxon>
        <taxon>Pterygota</taxon>
        <taxon>Neoptera</taxon>
        <taxon>Endopterygota</taxon>
        <taxon>Diptera</taxon>
        <taxon>Nematocera</taxon>
        <taxon>Culicoidea</taxon>
        <taxon>Culicidae</taxon>
        <taxon>Anophelinae</taxon>
        <taxon>Anopheles</taxon>
    </lineage>
</organism>
<evidence type="ECO:0000313" key="2">
    <source>
        <dbReference type="Proteomes" id="UP000075880"/>
    </source>
</evidence>
<proteinExistence type="predicted"/>
<evidence type="ECO:0000313" key="1">
    <source>
        <dbReference type="EnsemblMetazoa" id="ENSAATROPP007601"/>
    </source>
</evidence>
<accession>A0AAG5D8Y2</accession>
<keyword evidence="2" id="KW-1185">Reference proteome</keyword>
<protein>
    <submittedName>
        <fullName evidence="1">Uncharacterized protein</fullName>
    </submittedName>
</protein>
<reference evidence="1" key="1">
    <citation type="submission" date="2024-04" db="UniProtKB">
        <authorList>
            <consortium name="EnsemblMetazoa"/>
        </authorList>
    </citation>
    <scope>IDENTIFICATION</scope>
    <source>
        <strain evidence="1">EBRO</strain>
    </source>
</reference>
<dbReference type="AlphaFoldDB" id="A0AAG5D8Y2"/>